<dbReference type="SUPFAM" id="SSF50129">
    <property type="entry name" value="GroES-like"/>
    <property type="match status" value="1"/>
</dbReference>
<name>A0A926RV22_9BACL</name>
<dbReference type="SUPFAM" id="SSF51735">
    <property type="entry name" value="NAD(P)-binding Rossmann-fold domains"/>
    <property type="match status" value="1"/>
</dbReference>
<dbReference type="Proteomes" id="UP000661691">
    <property type="component" value="Unassembled WGS sequence"/>
</dbReference>
<dbReference type="InterPro" id="IPR036291">
    <property type="entry name" value="NAD(P)-bd_dom_sf"/>
</dbReference>
<protein>
    <submittedName>
        <fullName evidence="3">NAD(P)-dependent alcohol dehydrogenase</fullName>
    </submittedName>
</protein>
<accession>A0A926RV22</accession>
<dbReference type="PANTHER" id="PTHR11695">
    <property type="entry name" value="ALCOHOL DEHYDROGENASE RELATED"/>
    <property type="match status" value="1"/>
</dbReference>
<comment type="caution">
    <text evidence="3">The sequence shown here is derived from an EMBL/GenBank/DDBJ whole genome shotgun (WGS) entry which is preliminary data.</text>
</comment>
<dbReference type="Gene3D" id="3.90.180.10">
    <property type="entry name" value="Medium-chain alcohol dehydrogenases, catalytic domain"/>
    <property type="match status" value="1"/>
</dbReference>
<dbReference type="AlphaFoldDB" id="A0A926RV22"/>
<sequence>MKSAFLNKDKQLVVDFRSKPKPKSHELLIKVHATSVNPSDWKQMKNFAKLGLSYHAGADFSGVVEEVGEKVTRFKKGDAVFAHKGPGGGAASEYLTVHENHVLSVPDNVSLDHAAGVPTAAITAWHGLITYGNLKPGHKVLIIGASGGVGSYAIQIAKAFDAEVTGVSGGESIEMVKQLGADHVIDYKKNNVVKEERLFGKFDLILDMVSIGHYKEYFPLLAPKGQYVTSVTTKQNFIGKLKGLFSFGRKKANVIFVPTRGLEQLKEIRKLMEKGQIVTPVHDTFTLDDINQAYDLSKRGGVNGKIIIQMVS</sequence>
<dbReference type="GO" id="GO:0016491">
    <property type="term" value="F:oxidoreductase activity"/>
    <property type="evidence" value="ECO:0007669"/>
    <property type="project" value="UniProtKB-KW"/>
</dbReference>
<dbReference type="InterPro" id="IPR011032">
    <property type="entry name" value="GroES-like_sf"/>
</dbReference>
<dbReference type="InterPro" id="IPR020843">
    <property type="entry name" value="ER"/>
</dbReference>
<evidence type="ECO:0000313" key="4">
    <source>
        <dbReference type="Proteomes" id="UP000661691"/>
    </source>
</evidence>
<dbReference type="Pfam" id="PF08240">
    <property type="entry name" value="ADH_N"/>
    <property type="match status" value="1"/>
</dbReference>
<proteinExistence type="predicted"/>
<feature type="domain" description="Enoyl reductase (ER)" evidence="2">
    <location>
        <begin position="8"/>
        <end position="308"/>
    </location>
</feature>
<dbReference type="PROSITE" id="PS01162">
    <property type="entry name" value="QOR_ZETA_CRYSTAL"/>
    <property type="match status" value="1"/>
</dbReference>
<evidence type="ECO:0000256" key="1">
    <source>
        <dbReference type="ARBA" id="ARBA00023002"/>
    </source>
</evidence>
<dbReference type="CDD" id="cd08267">
    <property type="entry name" value="MDR1"/>
    <property type="match status" value="1"/>
</dbReference>
<gene>
    <name evidence="3" type="ORF">IC620_13210</name>
</gene>
<dbReference type="RefSeq" id="WP_191142431.1">
    <property type="nucleotide sequence ID" value="NZ_JACXAH010000022.1"/>
</dbReference>
<dbReference type="Pfam" id="PF13602">
    <property type="entry name" value="ADH_zinc_N_2"/>
    <property type="match status" value="1"/>
</dbReference>
<keyword evidence="1" id="KW-0560">Oxidoreductase</keyword>
<dbReference type="EMBL" id="JACXAH010000022">
    <property type="protein sequence ID" value="MBD1373307.1"/>
    <property type="molecule type" value="Genomic_DNA"/>
</dbReference>
<dbReference type="InterPro" id="IPR050700">
    <property type="entry name" value="YIM1/Zinc_Alcohol_DH_Fams"/>
</dbReference>
<dbReference type="PANTHER" id="PTHR11695:SF294">
    <property type="entry name" value="RETICULON-4-INTERACTING PROTEIN 1, MITOCHONDRIAL"/>
    <property type="match status" value="1"/>
</dbReference>
<evidence type="ECO:0000259" key="2">
    <source>
        <dbReference type="SMART" id="SM00829"/>
    </source>
</evidence>
<organism evidence="3 4">
    <name type="scientific">Polycladospora coralii</name>
    <dbReference type="NCBI Taxonomy" id="2771432"/>
    <lineage>
        <taxon>Bacteria</taxon>
        <taxon>Bacillati</taxon>
        <taxon>Bacillota</taxon>
        <taxon>Bacilli</taxon>
        <taxon>Bacillales</taxon>
        <taxon>Thermoactinomycetaceae</taxon>
        <taxon>Polycladospora</taxon>
    </lineage>
</organism>
<dbReference type="Gene3D" id="3.40.50.720">
    <property type="entry name" value="NAD(P)-binding Rossmann-like Domain"/>
    <property type="match status" value="1"/>
</dbReference>
<dbReference type="InterPro" id="IPR002364">
    <property type="entry name" value="Quin_OxRdtase/zeta-crystal_CS"/>
</dbReference>
<dbReference type="GO" id="GO:0008270">
    <property type="term" value="F:zinc ion binding"/>
    <property type="evidence" value="ECO:0007669"/>
    <property type="project" value="InterPro"/>
</dbReference>
<evidence type="ECO:0000313" key="3">
    <source>
        <dbReference type="EMBL" id="MBD1373307.1"/>
    </source>
</evidence>
<keyword evidence="4" id="KW-1185">Reference proteome</keyword>
<dbReference type="InterPro" id="IPR013154">
    <property type="entry name" value="ADH-like_N"/>
</dbReference>
<reference evidence="3" key="1">
    <citation type="submission" date="2020-09" db="EMBL/GenBank/DDBJ databases">
        <title>A novel bacterium of genus Hazenella, isolated from South China Sea.</title>
        <authorList>
            <person name="Huang H."/>
            <person name="Mo K."/>
            <person name="Hu Y."/>
        </authorList>
    </citation>
    <scope>NUCLEOTIDE SEQUENCE</scope>
    <source>
        <strain evidence="3">IB182357</strain>
    </source>
</reference>
<dbReference type="SMART" id="SM00829">
    <property type="entry name" value="PKS_ER"/>
    <property type="match status" value="1"/>
</dbReference>